<dbReference type="EMBL" id="SLUP01000007">
    <property type="protein sequence ID" value="TCL64314.1"/>
    <property type="molecule type" value="Genomic_DNA"/>
</dbReference>
<protein>
    <recommendedName>
        <fullName evidence="1">DUF7033 domain-containing protein</fullName>
    </recommendedName>
</protein>
<dbReference type="CDD" id="cd10931">
    <property type="entry name" value="CE4_u7"/>
    <property type="match status" value="1"/>
</dbReference>
<dbReference type="OrthoDB" id="5573484at2"/>
<dbReference type="Proteomes" id="UP000295455">
    <property type="component" value="Unassembled WGS sequence"/>
</dbReference>
<dbReference type="Pfam" id="PF23019">
    <property type="entry name" value="DUF7033"/>
    <property type="match status" value="1"/>
</dbReference>
<feature type="domain" description="DUF7033" evidence="1">
    <location>
        <begin position="95"/>
        <end position="183"/>
    </location>
</feature>
<evidence type="ECO:0000259" key="1">
    <source>
        <dbReference type="Pfam" id="PF23019"/>
    </source>
</evidence>
<comment type="caution">
    <text evidence="2">The sequence shown here is derived from an EMBL/GenBank/DDBJ whole genome shotgun (WGS) entry which is preliminary data.</text>
</comment>
<dbReference type="RefSeq" id="WP_132218400.1">
    <property type="nucleotide sequence ID" value="NZ_OX156936.1"/>
</dbReference>
<keyword evidence="3" id="KW-1185">Reference proteome</keyword>
<sequence length="435" mass="51611">MLLVYTHNITPRLKYVFKHVCTRVLGFEVSFTTKVEEFIAHDSLKISYTKQQLSNEFFIKSHEILYDQGLNDIEINVQPWKQTKCFFFNGEKSAIPFDIFAASFYLLSRYEEYLPHVKDDFGRFLATESIAFKHNFLHQPVVDIWAYKFRDALKTQFPDFEFPERTYSVKPIIDVPSPYHFKLKGVMRSFGGSLKDLFKFEFKSFYNRFIVIFGLKHDPYDTFKYIINKQKQSKFKFLFFFLIGDFSTYDKSINPNKRKFVSLIKHVADYCEVGLKTSFFALDNFSILKKEKLKMEDIINTTLKASRQSFSKLNLPESYRNLIELEVLEDYTMGYVNQIGFRAGSCTPFFFYDLDYEIQTPLKIHSYHIMDYVLLKHHSLLDKIKTLNEVISEVKQVNGEFIPVFHNYTFSDIERWKGFKELFNIILESGHEKSM</sequence>
<organism evidence="2 3">
    <name type="scientific">Mariniflexile fucanivorans</name>
    <dbReference type="NCBI Taxonomy" id="264023"/>
    <lineage>
        <taxon>Bacteria</taxon>
        <taxon>Pseudomonadati</taxon>
        <taxon>Bacteroidota</taxon>
        <taxon>Flavobacteriia</taxon>
        <taxon>Flavobacteriales</taxon>
        <taxon>Flavobacteriaceae</taxon>
        <taxon>Mariniflexile</taxon>
    </lineage>
</organism>
<gene>
    <name evidence="2" type="ORF">EV196_10719</name>
</gene>
<evidence type="ECO:0000313" key="2">
    <source>
        <dbReference type="EMBL" id="TCL64314.1"/>
    </source>
</evidence>
<reference evidence="2 3" key="1">
    <citation type="submission" date="2019-03" db="EMBL/GenBank/DDBJ databases">
        <title>Genomic Encyclopedia of Type Strains, Phase IV (KMG-IV): sequencing the most valuable type-strain genomes for metagenomic binning, comparative biology and taxonomic classification.</title>
        <authorList>
            <person name="Goeker M."/>
        </authorList>
    </citation>
    <scope>NUCLEOTIDE SEQUENCE [LARGE SCALE GENOMIC DNA]</scope>
    <source>
        <strain evidence="2 3">DSM 18792</strain>
    </source>
</reference>
<dbReference type="AlphaFoldDB" id="A0A4R1REG8"/>
<accession>A0A4R1REG8</accession>
<evidence type="ECO:0000313" key="3">
    <source>
        <dbReference type="Proteomes" id="UP000295455"/>
    </source>
</evidence>
<name>A0A4R1REG8_9FLAO</name>
<dbReference type="InterPro" id="IPR054297">
    <property type="entry name" value="DUF7033"/>
</dbReference>
<proteinExistence type="predicted"/>